<dbReference type="SUPFAM" id="SSF54403">
    <property type="entry name" value="Cystatin/monellin"/>
    <property type="match status" value="1"/>
</dbReference>
<reference evidence="6" key="1">
    <citation type="journal article" date="2019" name="Gigascience">
        <title>De novo genome assembly of the endangered Acer yangbiense, a plant species with extremely small populations endemic to Yunnan Province, China.</title>
        <authorList>
            <person name="Yang J."/>
            <person name="Wariss H.M."/>
            <person name="Tao L."/>
            <person name="Zhang R."/>
            <person name="Yun Q."/>
            <person name="Hollingsworth P."/>
            <person name="Dao Z."/>
            <person name="Luo G."/>
            <person name="Guo H."/>
            <person name="Ma Y."/>
            <person name="Sun W."/>
        </authorList>
    </citation>
    <scope>NUCLEOTIDE SEQUENCE [LARGE SCALE GENOMIC DNA]</scope>
    <source>
        <strain evidence="6">cv. Malutang</strain>
    </source>
</reference>
<proteinExistence type="predicted"/>
<feature type="domain" description="Cystatin" evidence="4">
    <location>
        <begin position="73"/>
        <end position="127"/>
    </location>
</feature>
<evidence type="ECO:0000256" key="3">
    <source>
        <dbReference type="SAM" id="MobiDB-lite"/>
    </source>
</evidence>
<dbReference type="InterPro" id="IPR046350">
    <property type="entry name" value="Cystatin_sf"/>
</dbReference>
<dbReference type="OrthoDB" id="1596073at2759"/>
<evidence type="ECO:0000313" key="5">
    <source>
        <dbReference type="EMBL" id="TXG59425.1"/>
    </source>
</evidence>
<dbReference type="EMBL" id="VAHF01000006">
    <property type="protein sequence ID" value="TXG59425.1"/>
    <property type="molecule type" value="Genomic_DNA"/>
</dbReference>
<feature type="region of interest" description="Disordered" evidence="3">
    <location>
        <begin position="154"/>
        <end position="178"/>
    </location>
</feature>
<evidence type="ECO:0000256" key="1">
    <source>
        <dbReference type="ARBA" id="ARBA00022690"/>
    </source>
</evidence>
<dbReference type="Gene3D" id="3.10.450.10">
    <property type="match status" value="1"/>
</dbReference>
<accession>A0A5C7HRI8</accession>
<dbReference type="GO" id="GO:0004869">
    <property type="term" value="F:cysteine-type endopeptidase inhibitor activity"/>
    <property type="evidence" value="ECO:0007669"/>
    <property type="project" value="UniProtKB-KW"/>
</dbReference>
<organism evidence="5 6">
    <name type="scientific">Acer yangbiense</name>
    <dbReference type="NCBI Taxonomy" id="1000413"/>
    <lineage>
        <taxon>Eukaryota</taxon>
        <taxon>Viridiplantae</taxon>
        <taxon>Streptophyta</taxon>
        <taxon>Embryophyta</taxon>
        <taxon>Tracheophyta</taxon>
        <taxon>Spermatophyta</taxon>
        <taxon>Magnoliopsida</taxon>
        <taxon>eudicotyledons</taxon>
        <taxon>Gunneridae</taxon>
        <taxon>Pentapetalae</taxon>
        <taxon>rosids</taxon>
        <taxon>malvids</taxon>
        <taxon>Sapindales</taxon>
        <taxon>Sapindaceae</taxon>
        <taxon>Hippocastanoideae</taxon>
        <taxon>Acereae</taxon>
        <taxon>Acer</taxon>
    </lineage>
</organism>
<keyword evidence="1" id="KW-0646">Protease inhibitor</keyword>
<keyword evidence="6" id="KW-1185">Reference proteome</keyword>
<gene>
    <name evidence="5" type="ORF">EZV62_013998</name>
</gene>
<evidence type="ECO:0000256" key="2">
    <source>
        <dbReference type="ARBA" id="ARBA00022704"/>
    </source>
</evidence>
<dbReference type="AlphaFoldDB" id="A0A5C7HRI8"/>
<name>A0A5C7HRI8_9ROSI</name>
<evidence type="ECO:0000259" key="4">
    <source>
        <dbReference type="Pfam" id="PF00031"/>
    </source>
</evidence>
<dbReference type="Proteomes" id="UP000323000">
    <property type="component" value="Chromosome 6"/>
</dbReference>
<dbReference type="InterPro" id="IPR000010">
    <property type="entry name" value="Cystatin_dom"/>
</dbReference>
<sequence>MAEEFHRKCEFIYPPDGSWDHTPVKAESDSPEDQIYAVYANQLRATEGFHAQPPAEPDIPDACCDWIVPDEVDSKWTIEAANAAIKKFNELKGADLRLIDIKDSNSQMVAGFIHFLTLQCSDDHFYEAKIYMPITGDCQLFIFRPAKYWPWPRKDKNTNEEGDAEPEGSQVIGKKRKE</sequence>
<protein>
    <recommendedName>
        <fullName evidence="4">Cystatin domain-containing protein</fullName>
    </recommendedName>
</protein>
<dbReference type="Pfam" id="PF00031">
    <property type="entry name" value="Cystatin"/>
    <property type="match status" value="1"/>
</dbReference>
<comment type="caution">
    <text evidence="5">The sequence shown here is derived from an EMBL/GenBank/DDBJ whole genome shotgun (WGS) entry which is preliminary data.</text>
</comment>
<evidence type="ECO:0000313" key="6">
    <source>
        <dbReference type="Proteomes" id="UP000323000"/>
    </source>
</evidence>
<keyword evidence="2" id="KW-0789">Thiol protease inhibitor</keyword>